<name>A0ABS4J1W3_9BACL</name>
<sequence length="488" mass="54201">MKGKVKIWGLTLLAIMLVISLAACGSKEKTPETSSTPGATTGTGGTETAVYEENGLPKDEKVTLKFAYWENGNGREWVDYALKTFQEKFPNVKIDTTYSPKIDTIIGTKLAANNDEDMFDVFSTYLGASAALGISLAQEGKIISQEDLWDRKLYDGDGKTLRELTTGLDKATPTLIGKQYGLPYGQSVTGLFYNKSLFEKNGWNENPKTWAEFNTLVDTIKAANVIPITFPGKYPGYLQFSMGTNQMYATADISGNLEKFNDDYKQYKTPFYMSPESINVHNKIFELGKKKAFPDGVAALSHTQSQMQLLQGQAAMASTGEWVQNEMKDSIPADFKWGFMLIPIGDNPDDVKYYSSHPGAGHYIWAAKPELNKKWAQEFLLWMYNLDVQQKFAETAGSLPVRADFMNDEAMVAKLQEAPKAVLEYMKNNKVKGASPGLRDVTLTDPNADKALKFMEEALIDISAGKQDPLPKLEEAEKMLQKAVDAQK</sequence>
<dbReference type="RefSeq" id="WP_209975689.1">
    <property type="nucleotide sequence ID" value="NZ_JAGGLB010000021.1"/>
</dbReference>
<evidence type="ECO:0000256" key="2">
    <source>
        <dbReference type="ARBA" id="ARBA00008520"/>
    </source>
</evidence>
<evidence type="ECO:0000256" key="3">
    <source>
        <dbReference type="ARBA" id="ARBA00022448"/>
    </source>
</evidence>
<feature type="signal peptide" evidence="6">
    <location>
        <begin position="1"/>
        <end position="22"/>
    </location>
</feature>
<reference evidence="7 8" key="1">
    <citation type="submission" date="2021-03" db="EMBL/GenBank/DDBJ databases">
        <title>Genomic Encyclopedia of Type Strains, Phase IV (KMG-IV): sequencing the most valuable type-strain genomes for metagenomic binning, comparative biology and taxonomic classification.</title>
        <authorList>
            <person name="Goeker M."/>
        </authorList>
    </citation>
    <scope>NUCLEOTIDE SEQUENCE [LARGE SCALE GENOMIC DNA]</scope>
    <source>
        <strain evidence="7 8">DSM 26048</strain>
    </source>
</reference>
<comment type="similarity">
    <text evidence="2">Belongs to the bacterial solute-binding protein 1 family.</text>
</comment>
<evidence type="ECO:0000256" key="1">
    <source>
        <dbReference type="ARBA" id="ARBA00004196"/>
    </source>
</evidence>
<dbReference type="EMBL" id="JAGGLB010000021">
    <property type="protein sequence ID" value="MBP1993816.1"/>
    <property type="molecule type" value="Genomic_DNA"/>
</dbReference>
<evidence type="ECO:0000313" key="8">
    <source>
        <dbReference type="Proteomes" id="UP001519287"/>
    </source>
</evidence>
<dbReference type="Gene3D" id="3.40.190.10">
    <property type="entry name" value="Periplasmic binding protein-like II"/>
    <property type="match status" value="1"/>
</dbReference>
<evidence type="ECO:0000256" key="5">
    <source>
        <dbReference type="SAM" id="MobiDB-lite"/>
    </source>
</evidence>
<comment type="subcellular location">
    <subcellularLocation>
        <location evidence="1">Cell envelope</location>
    </subcellularLocation>
</comment>
<dbReference type="InterPro" id="IPR006059">
    <property type="entry name" value="SBP"/>
</dbReference>
<comment type="caution">
    <text evidence="7">The sequence shown here is derived from an EMBL/GenBank/DDBJ whole genome shotgun (WGS) entry which is preliminary data.</text>
</comment>
<keyword evidence="3" id="KW-0813">Transport</keyword>
<proteinExistence type="inferred from homology"/>
<feature type="region of interest" description="Disordered" evidence="5">
    <location>
        <begin position="28"/>
        <end position="47"/>
    </location>
</feature>
<keyword evidence="8" id="KW-1185">Reference proteome</keyword>
<accession>A0ABS4J1W3</accession>
<dbReference type="PANTHER" id="PTHR43649:SF31">
    <property type="entry name" value="SN-GLYCEROL-3-PHOSPHATE-BINDING PERIPLASMIC PROTEIN UGPB"/>
    <property type="match status" value="1"/>
</dbReference>
<organism evidence="7 8">
    <name type="scientific">Paenibacillus eucommiae</name>
    <dbReference type="NCBI Taxonomy" id="1355755"/>
    <lineage>
        <taxon>Bacteria</taxon>
        <taxon>Bacillati</taxon>
        <taxon>Bacillota</taxon>
        <taxon>Bacilli</taxon>
        <taxon>Bacillales</taxon>
        <taxon>Paenibacillaceae</taxon>
        <taxon>Paenibacillus</taxon>
    </lineage>
</organism>
<dbReference type="InterPro" id="IPR050490">
    <property type="entry name" value="Bact_solute-bd_prot1"/>
</dbReference>
<dbReference type="PROSITE" id="PS51257">
    <property type="entry name" value="PROKAR_LIPOPROTEIN"/>
    <property type="match status" value="1"/>
</dbReference>
<keyword evidence="4 6" id="KW-0732">Signal</keyword>
<dbReference type="Pfam" id="PF13416">
    <property type="entry name" value="SBP_bac_8"/>
    <property type="match status" value="1"/>
</dbReference>
<dbReference type="Proteomes" id="UP001519287">
    <property type="component" value="Unassembled WGS sequence"/>
</dbReference>
<feature type="chain" id="PRO_5046031822" evidence="6">
    <location>
        <begin position="23"/>
        <end position="488"/>
    </location>
</feature>
<evidence type="ECO:0000313" key="7">
    <source>
        <dbReference type="EMBL" id="MBP1993816.1"/>
    </source>
</evidence>
<dbReference type="SUPFAM" id="SSF53850">
    <property type="entry name" value="Periplasmic binding protein-like II"/>
    <property type="match status" value="1"/>
</dbReference>
<evidence type="ECO:0000256" key="6">
    <source>
        <dbReference type="SAM" id="SignalP"/>
    </source>
</evidence>
<gene>
    <name evidence="7" type="ORF">J2Z66_005442</name>
</gene>
<evidence type="ECO:0000256" key="4">
    <source>
        <dbReference type="ARBA" id="ARBA00022729"/>
    </source>
</evidence>
<dbReference type="PANTHER" id="PTHR43649">
    <property type="entry name" value="ARABINOSE-BINDING PROTEIN-RELATED"/>
    <property type="match status" value="1"/>
</dbReference>
<protein>
    <submittedName>
        <fullName evidence="7">N-acetylglucosamine transport system substrate-binding protein</fullName>
    </submittedName>
</protein>